<evidence type="ECO:0000313" key="2">
    <source>
        <dbReference type="EMBL" id="VDL58964.1"/>
    </source>
</evidence>
<dbReference type="InterPro" id="IPR036085">
    <property type="entry name" value="PAZ_dom_sf"/>
</dbReference>
<gene>
    <name evidence="2" type="ORF">HDID_LOCUS6646</name>
</gene>
<dbReference type="SUPFAM" id="SSF101690">
    <property type="entry name" value="PAZ domain"/>
    <property type="match status" value="1"/>
</dbReference>
<dbReference type="Gene3D" id="2.170.260.10">
    <property type="entry name" value="paz domain"/>
    <property type="match status" value="1"/>
</dbReference>
<dbReference type="InterPro" id="IPR003100">
    <property type="entry name" value="PAZ_dom"/>
</dbReference>
<dbReference type="PANTHER" id="PTHR22891">
    <property type="entry name" value="EUKARYOTIC TRANSLATION INITIATION FACTOR 2C"/>
    <property type="match status" value="1"/>
</dbReference>
<reference evidence="2 3" key="2">
    <citation type="submission" date="2018-11" db="EMBL/GenBank/DDBJ databases">
        <authorList>
            <consortium name="Pathogen Informatics"/>
        </authorList>
    </citation>
    <scope>NUCLEOTIDE SEQUENCE [LARGE SCALE GENOMIC DNA]</scope>
</reference>
<proteinExistence type="predicted"/>
<dbReference type="Pfam" id="PF02170">
    <property type="entry name" value="PAZ"/>
    <property type="match status" value="1"/>
</dbReference>
<dbReference type="EMBL" id="UYSG01006496">
    <property type="protein sequence ID" value="VDL58964.1"/>
    <property type="molecule type" value="Genomic_DNA"/>
</dbReference>
<evidence type="ECO:0000259" key="1">
    <source>
        <dbReference type="PROSITE" id="PS50821"/>
    </source>
</evidence>
<protein>
    <submittedName>
        <fullName evidence="4">PAZ domain-containing protein</fullName>
    </submittedName>
</protein>
<dbReference type="OrthoDB" id="10252740at2759"/>
<accession>A0A0R3SNY3</accession>
<dbReference type="STRING" id="6216.A0A0R3SNY3"/>
<dbReference type="Proteomes" id="UP000274504">
    <property type="component" value="Unassembled WGS sequence"/>
</dbReference>
<feature type="domain" description="PAZ" evidence="1">
    <location>
        <begin position="1"/>
        <end position="48"/>
    </location>
</feature>
<sequence>MVEGRNMSFSAYFKEQYGIELQYPELPCVKTKANREEYMPMELLRTLPFQAPKADVGSVASEMVRVAAVKPDQRFRKLQNFIKTVIKYAN</sequence>
<name>A0A0R3SNY3_HYMDI</name>
<reference evidence="4" key="1">
    <citation type="submission" date="2017-02" db="UniProtKB">
        <authorList>
            <consortium name="WormBaseParasite"/>
        </authorList>
    </citation>
    <scope>IDENTIFICATION</scope>
</reference>
<evidence type="ECO:0000313" key="4">
    <source>
        <dbReference type="WBParaSite" id="HDID_0000664801-mRNA-1"/>
    </source>
</evidence>
<dbReference type="WBParaSite" id="HDID_0000664801-mRNA-1">
    <property type="protein sequence ID" value="HDID_0000664801-mRNA-1"/>
    <property type="gene ID" value="HDID_0000664801"/>
</dbReference>
<organism evidence="4">
    <name type="scientific">Hymenolepis diminuta</name>
    <name type="common">Rat tapeworm</name>
    <dbReference type="NCBI Taxonomy" id="6216"/>
    <lineage>
        <taxon>Eukaryota</taxon>
        <taxon>Metazoa</taxon>
        <taxon>Spiralia</taxon>
        <taxon>Lophotrochozoa</taxon>
        <taxon>Platyhelminthes</taxon>
        <taxon>Cestoda</taxon>
        <taxon>Eucestoda</taxon>
        <taxon>Cyclophyllidea</taxon>
        <taxon>Hymenolepididae</taxon>
        <taxon>Hymenolepis</taxon>
    </lineage>
</organism>
<dbReference type="CDD" id="cd02846">
    <property type="entry name" value="PAZ_argonaute_like"/>
    <property type="match status" value="1"/>
</dbReference>
<dbReference type="GO" id="GO:0003723">
    <property type="term" value="F:RNA binding"/>
    <property type="evidence" value="ECO:0007669"/>
    <property type="project" value="InterPro"/>
</dbReference>
<dbReference type="AlphaFoldDB" id="A0A0R3SNY3"/>
<dbReference type="PROSITE" id="PS50821">
    <property type="entry name" value="PAZ"/>
    <property type="match status" value="1"/>
</dbReference>
<evidence type="ECO:0000313" key="3">
    <source>
        <dbReference type="Proteomes" id="UP000274504"/>
    </source>
</evidence>